<keyword evidence="3" id="KW-1185">Reference proteome</keyword>
<protein>
    <submittedName>
        <fullName evidence="2">Uncharacterized protein</fullName>
    </submittedName>
</protein>
<keyword evidence="1" id="KW-1133">Transmembrane helix</keyword>
<evidence type="ECO:0000313" key="3">
    <source>
        <dbReference type="Proteomes" id="UP000010802"/>
    </source>
</evidence>
<evidence type="ECO:0000256" key="1">
    <source>
        <dbReference type="SAM" id="Phobius"/>
    </source>
</evidence>
<keyword evidence="1" id="KW-0472">Membrane</keyword>
<feature type="transmembrane region" description="Helical" evidence="1">
    <location>
        <begin position="66"/>
        <end position="86"/>
    </location>
</feature>
<proteinExistence type="predicted"/>
<reference evidence="3" key="1">
    <citation type="journal article" date="2013" name="Genome Announc.">
        <title>First genome sequence of a syntrophic acetate-oxidizing bacterium, Tepidanaerobacter acetatoxydans strain Re1.</title>
        <authorList>
            <person name="Manzoor S."/>
            <person name="Bongcam-Rudloff E."/>
            <person name="Schnurer A."/>
            <person name="Muller B."/>
        </authorList>
    </citation>
    <scope>NUCLEOTIDE SEQUENCE [LARGE SCALE GENOMIC DNA]</scope>
    <source>
        <strain evidence="3">Re1</strain>
    </source>
</reference>
<dbReference type="RefSeq" id="WP_013779323.1">
    <property type="nucleotide sequence ID" value="NC_015519.1"/>
</dbReference>
<name>F4LSL4_TEPAE</name>
<keyword evidence="1" id="KW-0812">Transmembrane</keyword>
<feature type="transmembrane region" description="Helical" evidence="1">
    <location>
        <begin position="36"/>
        <end position="59"/>
    </location>
</feature>
<feature type="transmembrane region" description="Helical" evidence="1">
    <location>
        <begin position="106"/>
        <end position="131"/>
    </location>
</feature>
<dbReference type="eggNOG" id="ENOG5032X8R">
    <property type="taxonomic scope" value="Bacteria"/>
</dbReference>
<dbReference type="KEGG" id="tae:TepiRe1_2455"/>
<dbReference type="OrthoDB" id="2085510at2"/>
<dbReference type="AlphaFoldDB" id="F4LSL4"/>
<dbReference type="HOGENOM" id="CLU_1608005_0_0_9"/>
<dbReference type="Proteomes" id="UP000010802">
    <property type="component" value="Chromosome"/>
</dbReference>
<sequence length="169" mass="19452">MKRAIKLYNVIFPVWLLLFFPPVILITLFGNYIIDSLVVTACFFVYKLANLGFNLKIFYKECILKVWLYGFLADFIGAAILFLLGICGDRFGLPYELVSAICYDPFSHPLAVVITVSSIVVSAALIFLFNYRLIFRNQIQEHTLRLKIALSIAVFTAPWTFLIPTKWFY</sequence>
<evidence type="ECO:0000313" key="2">
    <source>
        <dbReference type="EMBL" id="CDI41000.1"/>
    </source>
</evidence>
<accession>F4LSL4</accession>
<feature type="transmembrane region" description="Helical" evidence="1">
    <location>
        <begin position="143"/>
        <end position="163"/>
    </location>
</feature>
<gene>
    <name evidence="2" type="ordered locus">TEPIRE1_2455</name>
</gene>
<dbReference type="STRING" id="1209989.TepRe1_2286"/>
<organism evidence="2 3">
    <name type="scientific">Tepidanaerobacter acetatoxydans (strain DSM 21804 / JCM 16047 / Re1)</name>
    <dbReference type="NCBI Taxonomy" id="1209989"/>
    <lineage>
        <taxon>Bacteria</taxon>
        <taxon>Bacillati</taxon>
        <taxon>Bacillota</taxon>
        <taxon>Clostridia</taxon>
        <taxon>Thermosediminibacterales</taxon>
        <taxon>Tepidanaerobacteraceae</taxon>
        <taxon>Tepidanaerobacter</taxon>
    </lineage>
</organism>
<dbReference type="EMBL" id="HF563609">
    <property type="protein sequence ID" value="CDI41000.1"/>
    <property type="molecule type" value="Genomic_DNA"/>
</dbReference>
<dbReference type="KEGG" id="tep:TepRe1_2286"/>
<feature type="transmembrane region" description="Helical" evidence="1">
    <location>
        <begin position="7"/>
        <end position="30"/>
    </location>
</feature>